<dbReference type="EMBL" id="BMFL01000003">
    <property type="protein sequence ID" value="GGE91512.1"/>
    <property type="molecule type" value="Genomic_DNA"/>
</dbReference>
<name>A0A1M7BXW0_9FLAO</name>
<gene>
    <name evidence="2" type="ORF">GCM10010984_06540</name>
    <name evidence="3" type="ORF">SAMN05443634_11217</name>
</gene>
<reference evidence="3" key="2">
    <citation type="submission" date="2016-11" db="EMBL/GenBank/DDBJ databases">
        <authorList>
            <person name="Jaros S."/>
            <person name="Januszkiewicz K."/>
            <person name="Wedrychowicz H."/>
        </authorList>
    </citation>
    <scope>NUCLEOTIDE SEQUENCE [LARGE SCALE GENOMIC DNA]</scope>
    <source>
        <strain evidence="3">DSM 27989</strain>
    </source>
</reference>
<dbReference type="Proteomes" id="UP000650994">
    <property type="component" value="Unassembled WGS sequence"/>
</dbReference>
<reference evidence="2" key="1">
    <citation type="journal article" date="2014" name="Int. J. Syst. Evol. Microbiol.">
        <title>Complete genome of a new Firmicutes species belonging to the dominant human colonic microbiota ('Ruminococcus bicirculans') reveals two chromosomes and a selective capacity to utilize plant glucans.</title>
        <authorList>
            <consortium name="NISC Comparative Sequencing Program"/>
            <person name="Wegmann U."/>
            <person name="Louis P."/>
            <person name="Goesmann A."/>
            <person name="Henrissat B."/>
            <person name="Duncan S.H."/>
            <person name="Flint H.J."/>
        </authorList>
    </citation>
    <scope>NUCLEOTIDE SEQUENCE</scope>
    <source>
        <strain evidence="2">CGMCC 1.12707</strain>
    </source>
</reference>
<reference evidence="4" key="3">
    <citation type="submission" date="2016-11" db="EMBL/GenBank/DDBJ databases">
        <authorList>
            <person name="Varghese N."/>
            <person name="Submissions S."/>
        </authorList>
    </citation>
    <scope>NUCLEOTIDE SEQUENCE [LARGE SCALE GENOMIC DNA]</scope>
    <source>
        <strain evidence="4">DSM 27989</strain>
    </source>
</reference>
<evidence type="ECO:0000313" key="4">
    <source>
        <dbReference type="Proteomes" id="UP000184120"/>
    </source>
</evidence>
<reference evidence="2" key="5">
    <citation type="submission" date="2024-05" db="EMBL/GenBank/DDBJ databases">
        <authorList>
            <person name="Sun Q."/>
            <person name="Zhou Y."/>
        </authorList>
    </citation>
    <scope>NUCLEOTIDE SEQUENCE</scope>
    <source>
        <strain evidence="2">CGMCC 1.12707</strain>
    </source>
</reference>
<dbReference type="STRING" id="1434701.SAMN05443634_11217"/>
<keyword evidence="1" id="KW-1133">Transmembrane helix</keyword>
<dbReference type="RefSeq" id="WP_072933720.1">
    <property type="nucleotide sequence ID" value="NZ_BMFL01000003.1"/>
</dbReference>
<feature type="transmembrane region" description="Helical" evidence="1">
    <location>
        <begin position="123"/>
        <end position="142"/>
    </location>
</feature>
<keyword evidence="1" id="KW-0812">Transmembrane</keyword>
<evidence type="ECO:0000313" key="3">
    <source>
        <dbReference type="EMBL" id="SHL59862.1"/>
    </source>
</evidence>
<proteinExistence type="predicted"/>
<evidence type="ECO:0000256" key="1">
    <source>
        <dbReference type="SAM" id="Phobius"/>
    </source>
</evidence>
<feature type="transmembrane region" description="Helical" evidence="1">
    <location>
        <begin position="6"/>
        <end position="25"/>
    </location>
</feature>
<dbReference type="EMBL" id="FRBH01000012">
    <property type="protein sequence ID" value="SHL59862.1"/>
    <property type="molecule type" value="Genomic_DNA"/>
</dbReference>
<evidence type="ECO:0000313" key="5">
    <source>
        <dbReference type="Proteomes" id="UP000650994"/>
    </source>
</evidence>
<protein>
    <submittedName>
        <fullName evidence="3">Uncharacterized protein</fullName>
    </submittedName>
</protein>
<dbReference type="OrthoDB" id="9949656at2"/>
<sequence length="145" mass="17004">MIRYLFIVVSCLTLIGTQLMIYNVFRDINSQLNNFFEKETVTCKIENTRELESAIGRGTYTEIQTDCGNYPILLEDFTNSDVIKKGSYLSKKPQNNEFEVFSNNKSYHFILTSYKDYEMTLRILFFISTVIVISVTYYKLFINKS</sequence>
<dbReference type="AlphaFoldDB" id="A0A1M7BXW0"/>
<keyword evidence="5" id="KW-1185">Reference proteome</keyword>
<dbReference type="Proteomes" id="UP000184120">
    <property type="component" value="Unassembled WGS sequence"/>
</dbReference>
<accession>A0A1M7BXW0</accession>
<organism evidence="3 4">
    <name type="scientific">Chishuiella changwenlii</name>
    <dbReference type="NCBI Taxonomy" id="1434701"/>
    <lineage>
        <taxon>Bacteria</taxon>
        <taxon>Pseudomonadati</taxon>
        <taxon>Bacteroidota</taxon>
        <taxon>Flavobacteriia</taxon>
        <taxon>Flavobacteriales</taxon>
        <taxon>Weeksellaceae</taxon>
        <taxon>Chishuiella</taxon>
    </lineage>
</organism>
<reference evidence="5" key="4">
    <citation type="journal article" date="2019" name="Int. J. Syst. Evol. Microbiol.">
        <title>The Global Catalogue of Microorganisms (GCM) 10K type strain sequencing project: providing services to taxonomists for standard genome sequencing and annotation.</title>
        <authorList>
            <consortium name="The Broad Institute Genomics Platform"/>
            <consortium name="The Broad Institute Genome Sequencing Center for Infectious Disease"/>
            <person name="Wu L."/>
            <person name="Ma J."/>
        </authorList>
    </citation>
    <scope>NUCLEOTIDE SEQUENCE [LARGE SCALE GENOMIC DNA]</scope>
    <source>
        <strain evidence="5">CGMCC 1.12707</strain>
    </source>
</reference>
<evidence type="ECO:0000313" key="2">
    <source>
        <dbReference type="EMBL" id="GGE91512.1"/>
    </source>
</evidence>
<keyword evidence="1" id="KW-0472">Membrane</keyword>